<dbReference type="AlphaFoldDB" id="A0A559K6T2"/>
<keyword evidence="2" id="KW-1133">Transmembrane helix</keyword>
<evidence type="ECO:0000256" key="1">
    <source>
        <dbReference type="SAM" id="MobiDB-lite"/>
    </source>
</evidence>
<evidence type="ECO:0000313" key="3">
    <source>
        <dbReference type="EMBL" id="TVY07839.1"/>
    </source>
</evidence>
<gene>
    <name evidence="3" type="ORF">FPZ49_22040</name>
</gene>
<protein>
    <submittedName>
        <fullName evidence="3">DUF3951 domain-containing protein</fullName>
    </submittedName>
</protein>
<dbReference type="Proteomes" id="UP000317036">
    <property type="component" value="Unassembled WGS sequence"/>
</dbReference>
<reference evidence="3 4" key="1">
    <citation type="submission" date="2019-07" db="EMBL/GenBank/DDBJ databases">
        <authorList>
            <person name="Kim J."/>
        </authorList>
    </citation>
    <scope>NUCLEOTIDE SEQUENCE [LARGE SCALE GENOMIC DNA]</scope>
    <source>
        <strain evidence="3 4">JC52</strain>
    </source>
</reference>
<organism evidence="3 4">
    <name type="scientific">Paenibacillus cremeus</name>
    <dbReference type="NCBI Taxonomy" id="2163881"/>
    <lineage>
        <taxon>Bacteria</taxon>
        <taxon>Bacillati</taxon>
        <taxon>Bacillota</taxon>
        <taxon>Bacilli</taxon>
        <taxon>Bacillales</taxon>
        <taxon>Paenibacillaceae</taxon>
        <taxon>Paenibacillus</taxon>
    </lineage>
</organism>
<dbReference type="OrthoDB" id="2643326at2"/>
<feature type="transmembrane region" description="Helical" evidence="2">
    <location>
        <begin position="27"/>
        <end position="48"/>
    </location>
</feature>
<evidence type="ECO:0000313" key="4">
    <source>
        <dbReference type="Proteomes" id="UP000317036"/>
    </source>
</evidence>
<dbReference type="EMBL" id="VNJI01000031">
    <property type="protein sequence ID" value="TVY07839.1"/>
    <property type="molecule type" value="Genomic_DNA"/>
</dbReference>
<proteinExistence type="predicted"/>
<evidence type="ECO:0000256" key="2">
    <source>
        <dbReference type="SAM" id="Phobius"/>
    </source>
</evidence>
<dbReference type="InterPro" id="IPR025028">
    <property type="entry name" value="DUF3951"/>
</dbReference>
<keyword evidence="2" id="KW-0472">Membrane</keyword>
<accession>A0A559K6T2</accession>
<keyword evidence="2" id="KW-0812">Transmembrane</keyword>
<comment type="caution">
    <text evidence="3">The sequence shown here is derived from an EMBL/GenBank/DDBJ whole genome shotgun (WGS) entry which is preliminary data.</text>
</comment>
<name>A0A559K6T2_9BACL</name>
<keyword evidence="4" id="KW-1185">Reference proteome</keyword>
<feature type="region of interest" description="Disordered" evidence="1">
    <location>
        <begin position="75"/>
        <end position="97"/>
    </location>
</feature>
<dbReference type="Pfam" id="PF13131">
    <property type="entry name" value="DUF3951"/>
    <property type="match status" value="1"/>
</dbReference>
<sequence>MVYQPTNLQILFHKKNRNVVSPVKFDFATITLLSLIFPVFVLIIYIMIKAVVKNKIPDSRYTPFDNITGQSTVVFHEQKEEKEEEDEHGDDKDKNRK</sequence>